<sequence>MSTVSNCPIRKIEMEIHEKSDKQFPETNTGPNPTSNSNPIPNVSIMDANTIISNTPIVAAPSPPKTECIICCEKYNRSTHAPIACQACGFEACRQCHATVILDPANHIPNCMECHKEFPREFLVENFTQKFVTQDWKKHRETIMFQKEKALLPTRQRVAELVQRKDTLRDEEAKLAAEIAELETRRRTIATEKQRIDYRIRVGPAADTEGGAGATTQQRAAFVRPCPNTEANCRGFLSTQWKCNLCNMWACKDCHEMKGAEQDVEHTCHPDNLASAKLIDAETRGCPKCGARVFKISGCNQMFCTACNDCAFDWVTGRIETVIHNPHYYEFQRQRNSGEAPRVAGDILCGREIDQNTSRIMLTHFPMEVISGCIPVWRTTNREFYTYAPNQFQHIKTQKEKWDAFCEDCVTNKKGIFIGVDRVVIDGQQRKIRKILTISRSVLFRKLQFQAICRTIIDLRLVWIPRFAIDPLRHNEELGVNYLLGKITEKEFATALQRSDKNVQKSRDIQNVLTMVINTATDIVFRFDDHLRTANLENARMDNVGDEHFEIINEIRELFRYANGCFARISKNYNSKSVLTIGQELEDKYWEDDGTMIYAQMDNMRLYHDNQNLHQWHRANLVQVTAIQQ</sequence>
<feature type="coiled-coil region" evidence="1">
    <location>
        <begin position="158"/>
        <end position="185"/>
    </location>
</feature>
<proteinExistence type="predicted"/>
<evidence type="ECO:0000313" key="3">
    <source>
        <dbReference type="EMBL" id="QHT32997.1"/>
    </source>
</evidence>
<feature type="region of interest" description="Disordered" evidence="2">
    <location>
        <begin position="18"/>
        <end position="40"/>
    </location>
</feature>
<dbReference type="AlphaFoldDB" id="A0A6C0EV85"/>
<reference evidence="3" key="1">
    <citation type="journal article" date="2020" name="Nature">
        <title>Giant virus diversity and host interactions through global metagenomics.</title>
        <authorList>
            <person name="Schulz F."/>
            <person name="Roux S."/>
            <person name="Paez-Espino D."/>
            <person name="Jungbluth S."/>
            <person name="Walsh D.A."/>
            <person name="Denef V.J."/>
            <person name="McMahon K.D."/>
            <person name="Konstantinidis K.T."/>
            <person name="Eloe-Fadrosh E.A."/>
            <person name="Kyrpides N.C."/>
            <person name="Woyke T."/>
        </authorList>
    </citation>
    <scope>NUCLEOTIDE SEQUENCE</scope>
    <source>
        <strain evidence="3">GVMAG-M-3300009161-34</strain>
    </source>
</reference>
<evidence type="ECO:0008006" key="4">
    <source>
        <dbReference type="Google" id="ProtNLM"/>
    </source>
</evidence>
<dbReference type="SUPFAM" id="SSF57903">
    <property type="entry name" value="FYVE/PHD zinc finger"/>
    <property type="match status" value="1"/>
</dbReference>
<name>A0A6C0EV85_9ZZZZ</name>
<evidence type="ECO:0000256" key="1">
    <source>
        <dbReference type="SAM" id="Coils"/>
    </source>
</evidence>
<accession>A0A6C0EV85</accession>
<evidence type="ECO:0000256" key="2">
    <source>
        <dbReference type="SAM" id="MobiDB-lite"/>
    </source>
</evidence>
<dbReference type="InterPro" id="IPR011011">
    <property type="entry name" value="Znf_FYVE_PHD"/>
</dbReference>
<feature type="compositionally biased region" description="Low complexity" evidence="2">
    <location>
        <begin position="25"/>
        <end position="40"/>
    </location>
</feature>
<protein>
    <recommendedName>
        <fullName evidence="4">RING-type domain-containing protein</fullName>
    </recommendedName>
</protein>
<organism evidence="3">
    <name type="scientific">viral metagenome</name>
    <dbReference type="NCBI Taxonomy" id="1070528"/>
    <lineage>
        <taxon>unclassified sequences</taxon>
        <taxon>metagenomes</taxon>
        <taxon>organismal metagenomes</taxon>
    </lineage>
</organism>
<keyword evidence="1" id="KW-0175">Coiled coil</keyword>
<dbReference type="Gene3D" id="1.20.120.1750">
    <property type="match status" value="1"/>
</dbReference>
<dbReference type="EMBL" id="MN738956">
    <property type="protein sequence ID" value="QHT32997.1"/>
    <property type="molecule type" value="Genomic_DNA"/>
</dbReference>
<dbReference type="SUPFAM" id="SSF57850">
    <property type="entry name" value="RING/U-box"/>
    <property type="match status" value="1"/>
</dbReference>